<proteinExistence type="inferred from homology"/>
<evidence type="ECO:0000256" key="6">
    <source>
        <dbReference type="ARBA" id="ARBA00023163"/>
    </source>
</evidence>
<dbReference type="Pfam" id="PF11951">
    <property type="entry name" value="Fungal_trans_2"/>
    <property type="match status" value="1"/>
</dbReference>
<evidence type="ECO:0008006" key="12">
    <source>
        <dbReference type="Google" id="ProtNLM"/>
    </source>
</evidence>
<keyword evidence="3" id="KW-0862">Zinc</keyword>
<dbReference type="SMART" id="SM00066">
    <property type="entry name" value="GAL4"/>
    <property type="match status" value="1"/>
</dbReference>
<keyword evidence="2" id="KW-0479">Metal-binding</keyword>
<evidence type="ECO:0000259" key="10">
    <source>
        <dbReference type="PROSITE" id="PS50263"/>
    </source>
</evidence>
<dbReference type="CDD" id="cd07564">
    <property type="entry name" value="nitrilases_CHs"/>
    <property type="match status" value="1"/>
</dbReference>
<gene>
    <name evidence="11" type="ORF">FUG_LOCUS202915</name>
</gene>
<name>A0A4E9E7E3_GIBZA</name>
<evidence type="ECO:0000256" key="5">
    <source>
        <dbReference type="ARBA" id="ARBA00023125"/>
    </source>
</evidence>
<dbReference type="InterPro" id="IPR001138">
    <property type="entry name" value="Zn2Cys6_DnaBD"/>
</dbReference>
<dbReference type="PROSITE" id="PS50263">
    <property type="entry name" value="CN_HYDROLASE"/>
    <property type="match status" value="1"/>
</dbReference>
<dbReference type="Pfam" id="PF00172">
    <property type="entry name" value="Zn_clus"/>
    <property type="match status" value="1"/>
</dbReference>
<dbReference type="PANTHER" id="PTHR36206">
    <property type="entry name" value="ASPERCRYPTIN BIOSYNTHESIS CLUSTER-SPECIFIC TRANSCRIPTION REGULATOR ATNN-RELATED"/>
    <property type="match status" value="1"/>
</dbReference>
<dbReference type="PROSITE" id="PS50048">
    <property type="entry name" value="ZN2_CY6_FUNGAL_2"/>
    <property type="match status" value="1"/>
</dbReference>
<dbReference type="GO" id="GO:0003677">
    <property type="term" value="F:DNA binding"/>
    <property type="evidence" value="ECO:0007669"/>
    <property type="project" value="UniProtKB-KW"/>
</dbReference>
<dbReference type="Pfam" id="PF00795">
    <property type="entry name" value="CN_hydrolase"/>
    <property type="match status" value="1"/>
</dbReference>
<comment type="similarity">
    <text evidence="1">Belongs to the carbon-nitrogen hydrolase superfamily. Nitrilase family.</text>
</comment>
<dbReference type="GO" id="GO:0000981">
    <property type="term" value="F:DNA-binding transcription factor activity, RNA polymerase II-specific"/>
    <property type="evidence" value="ECO:0007669"/>
    <property type="project" value="InterPro"/>
</dbReference>
<dbReference type="PANTHER" id="PTHR36206:SF13">
    <property type="entry name" value="TRANSCRIPTIONAL REGULATORY PROTEIN MOC3"/>
    <property type="match status" value="1"/>
</dbReference>
<keyword evidence="4" id="KW-0805">Transcription regulation</keyword>
<accession>A0A4E9E7E3</accession>
<dbReference type="EMBL" id="CAAKMV010000123">
    <property type="protein sequence ID" value="VIO56278.1"/>
    <property type="molecule type" value="Genomic_DNA"/>
</dbReference>
<dbReference type="InterPro" id="IPR036526">
    <property type="entry name" value="C-N_Hydrolase_sf"/>
</dbReference>
<feature type="domain" description="Zn(2)-C6 fungal-type" evidence="9">
    <location>
        <begin position="888"/>
        <end position="916"/>
    </location>
</feature>
<evidence type="ECO:0000256" key="8">
    <source>
        <dbReference type="PROSITE-ProRule" id="PRU10139"/>
    </source>
</evidence>
<evidence type="ECO:0000256" key="3">
    <source>
        <dbReference type="ARBA" id="ARBA00022833"/>
    </source>
</evidence>
<dbReference type="InterPro" id="IPR003010">
    <property type="entry name" value="C-N_Hydrolase"/>
</dbReference>
<dbReference type="GO" id="GO:0008270">
    <property type="term" value="F:zinc ion binding"/>
    <property type="evidence" value="ECO:0007669"/>
    <property type="project" value="InterPro"/>
</dbReference>
<protein>
    <recommendedName>
        <fullName evidence="12">Zn(2)-C6 fungal-type domain-containing protein</fullName>
    </recommendedName>
</protein>
<dbReference type="InterPro" id="IPR000132">
    <property type="entry name" value="Nitrilase/CN_hydratase_CS"/>
</dbReference>
<organism evidence="11">
    <name type="scientific">Gibberella zeae</name>
    <name type="common">Wheat head blight fungus</name>
    <name type="synonym">Fusarium graminearum</name>
    <dbReference type="NCBI Taxonomy" id="5518"/>
    <lineage>
        <taxon>Eukaryota</taxon>
        <taxon>Fungi</taxon>
        <taxon>Dikarya</taxon>
        <taxon>Ascomycota</taxon>
        <taxon>Pezizomycotina</taxon>
        <taxon>Sordariomycetes</taxon>
        <taxon>Hypocreomycetidae</taxon>
        <taxon>Hypocreales</taxon>
        <taxon>Nectriaceae</taxon>
        <taxon>Fusarium</taxon>
    </lineage>
</organism>
<evidence type="ECO:0000256" key="4">
    <source>
        <dbReference type="ARBA" id="ARBA00023015"/>
    </source>
</evidence>
<reference evidence="11" key="1">
    <citation type="submission" date="2019-04" db="EMBL/GenBank/DDBJ databases">
        <authorList>
            <person name="Melise S."/>
            <person name="Noan J."/>
            <person name="Okalmin O."/>
        </authorList>
    </citation>
    <scope>NUCLEOTIDE SEQUENCE</scope>
    <source>
        <strain evidence="11">FN9</strain>
    </source>
</reference>
<evidence type="ECO:0000259" key="9">
    <source>
        <dbReference type="PROSITE" id="PS50048"/>
    </source>
</evidence>
<keyword evidence="7" id="KW-0539">Nucleus</keyword>
<keyword evidence="5" id="KW-0238">DNA-binding</keyword>
<dbReference type="PROSITE" id="PS00920">
    <property type="entry name" value="NITRIL_CHT_1"/>
    <property type="match status" value="1"/>
</dbReference>
<dbReference type="CDD" id="cd00067">
    <property type="entry name" value="GAL4"/>
    <property type="match status" value="1"/>
</dbReference>
<feature type="active site" description="Proton acceptor" evidence="8">
    <location>
        <position position="581"/>
    </location>
</feature>
<dbReference type="InterPro" id="IPR036864">
    <property type="entry name" value="Zn2-C6_fun-type_DNA-bd_sf"/>
</dbReference>
<dbReference type="GO" id="GO:0000257">
    <property type="term" value="F:nitrilase activity"/>
    <property type="evidence" value="ECO:0007669"/>
    <property type="project" value="UniProtKB-ARBA"/>
</dbReference>
<dbReference type="PROSITE" id="PS00463">
    <property type="entry name" value="ZN2_CY6_FUNGAL_1"/>
    <property type="match status" value="1"/>
</dbReference>
<evidence type="ECO:0000313" key="11">
    <source>
        <dbReference type="EMBL" id="VIO56278.1"/>
    </source>
</evidence>
<dbReference type="SUPFAM" id="SSF57701">
    <property type="entry name" value="Zn2/Cys6 DNA-binding domain"/>
    <property type="match status" value="1"/>
</dbReference>
<evidence type="ECO:0000256" key="1">
    <source>
        <dbReference type="ARBA" id="ARBA00008129"/>
    </source>
</evidence>
<dbReference type="InterPro" id="IPR052360">
    <property type="entry name" value="Transcr_Regulatory_Proteins"/>
</dbReference>
<dbReference type="InterPro" id="IPR021858">
    <property type="entry name" value="Fun_TF"/>
</dbReference>
<feature type="domain" description="CN hydrolase" evidence="10">
    <location>
        <begin position="541"/>
        <end position="814"/>
    </location>
</feature>
<dbReference type="InterPro" id="IPR044149">
    <property type="entry name" value="Nitrilases_CHs"/>
</dbReference>
<evidence type="ECO:0000256" key="2">
    <source>
        <dbReference type="ARBA" id="ARBA00022723"/>
    </source>
</evidence>
<dbReference type="Gene3D" id="4.10.240.10">
    <property type="entry name" value="Zn(2)-C6 fungal-type DNA-binding domain"/>
    <property type="match status" value="1"/>
</dbReference>
<keyword evidence="6" id="KW-0804">Transcription</keyword>
<dbReference type="GO" id="GO:0016836">
    <property type="term" value="F:hydro-lyase activity"/>
    <property type="evidence" value="ECO:0007669"/>
    <property type="project" value="UniProtKB-ARBA"/>
</dbReference>
<sequence length="1420" mass="158994">MIPPHLLTNSLSTAPKRISAPKSRNGCVAANRSCQYWQSSTKLHLTASQQKILLPKDDALSHTESNLLLIQPRATSLTAHEAPYFDLFRHQMAHDFAYTPCTLFWNRVIPREAMSDECVRSSVLSIGALMQSLYRLGPKPYTSLIPSSGRSRASHDETYRIALRYHSKAISALQARMRNNFATVSRRNILINMFLLFLFELMHGNTAAADRMLTSSNELLKQKGDHLLSEVSAGFQQQPQPMYTAPSNDEGLDQAERILPRLQVFLSLNSRFYPLQKDCWSRFSAKATRSQVPSLMADFVQFGAAWNSFITRAVIFVVKTMQEAPSLEPAQLTTLANYRNTFLRELKQWERAIVQRSDREANFVVKRTLKIFHVGQKVVHILLSCCFDSTETEYDNHDSTFSDIMVMMHSMADESQPATRIETVLDIYVLPVLNFVSQKCRNSSTRLDALDLFEKMVSQMGGWETRASLLARRRLMDLEELGRTESGDIPAEERYIWTDACWDEARTCLNVSFQNAGLRKLGQTDPSGLIKIKITRLLRIMKAAVVQAEPVWFDLAKTVEKTCKFIKEAASNGANIVAFPELWLPGYPTWIWARPMDLEMSVKYIKNSMRVDSEEMQAIQSCAAENNIVVCVGFSESCGGSVYIAQCTIDSNGEILMTRRKLKPFHIERTLFGDGGGKSLDNVASTTVGRVGQLSCGEHFNPLLNFNTFSQGEDIHCAAWPCVPTHLGGPEPYSMSDEAVASISRVYSIQAQCYTLHSTTVITEPSIEQMGTKQAPVFNVPGGGNAKIFAPDGRQLTEDLPATEEGMVMADLDLNQITMHKSLLDTCGHNGRPELFIPAMASDASAALASLPPHIGPSSAPVQLVPRVSNLPYTRQYCRTSKPKVRSGCRTCKKRRVKCDEGKPTCARCTNGDFVCDGYETALSTVLWAPVQTPHRNHPSLAPPVIPGLTSQSVPYLDAFRFQIAPELSGSFYMDFCQGSILVGTHQDGSIRQLALALGALTLAIADDARETKQHIVHARPSSLRPWGVTTIKNGNHAASLKHYMKGVSSLRDRLRVDPARIPVRTIIITTILMALYEILQGNYKSVDAMLRTITNLLHDHHDNPMQAELNVGSVEELVSIQHTFTCFSIMSQYSRKFTSPWPTFMSMKTASDIEPPTFAVDLPTTILARWRFFNSGALAYIGQAHGVAMSKTPDLTASFEHQGQILRSQAELWAQTIEAYLEDDPASEHAHNLYLLKIHCDLIQIQLVCCLDLSDLSYDSFGSRFIGILDNCVEWLKKQVHRGLPRHIILGEGIILPLLAVARLCRIHDVRMDALHIAQRIKWQEGAWDPQFLAQGELGVVVMEETEKEEGGRWVWISDAERENESDPPQGLYLRRSLGDDGLPVARIVTYERTWWQKACIIANCRKDHSHLAENIFDS</sequence>
<dbReference type="SUPFAM" id="SSF56317">
    <property type="entry name" value="Carbon-nitrogen hydrolase"/>
    <property type="match status" value="1"/>
</dbReference>
<evidence type="ECO:0000256" key="7">
    <source>
        <dbReference type="ARBA" id="ARBA00023242"/>
    </source>
</evidence>
<dbReference type="Gene3D" id="3.60.110.10">
    <property type="entry name" value="Carbon-nitrogen hydrolase"/>
    <property type="match status" value="1"/>
</dbReference>